<evidence type="ECO:0000313" key="7">
    <source>
        <dbReference type="EMBL" id="WPJ97344.1"/>
    </source>
</evidence>
<evidence type="ECO:0000256" key="5">
    <source>
        <dbReference type="ARBA" id="ARBA00023295"/>
    </source>
</evidence>
<dbReference type="InterPro" id="IPR057739">
    <property type="entry name" value="Glyco_hydro_29_N"/>
</dbReference>
<dbReference type="PROSITE" id="PS50022">
    <property type="entry name" value="FA58C_3"/>
    <property type="match status" value="1"/>
</dbReference>
<evidence type="ECO:0000259" key="6">
    <source>
        <dbReference type="PROSITE" id="PS50022"/>
    </source>
</evidence>
<evidence type="ECO:0000256" key="3">
    <source>
        <dbReference type="ARBA" id="ARBA00022729"/>
    </source>
</evidence>
<dbReference type="InterPro" id="IPR000421">
    <property type="entry name" value="FA58C"/>
</dbReference>
<gene>
    <name evidence="7" type="ORF">SH580_06435</name>
</gene>
<dbReference type="RefSeq" id="WP_319834188.1">
    <property type="nucleotide sequence ID" value="NZ_CP138858.1"/>
</dbReference>
<comment type="similarity">
    <text evidence="1">Belongs to the glycosyl hydrolase 29 family.</text>
</comment>
<dbReference type="EC" id="3.2.1.51" evidence="2"/>
<dbReference type="SMART" id="SM00812">
    <property type="entry name" value="Alpha_L_fucos"/>
    <property type="match status" value="1"/>
</dbReference>
<protein>
    <recommendedName>
        <fullName evidence="2">alpha-L-fucosidase</fullName>
        <ecNumber evidence="2">3.2.1.51</ecNumber>
    </recommendedName>
</protein>
<keyword evidence="5" id="KW-0326">Glycosidase</keyword>
<sequence length="674" mass="74795">MSENTLQLVVPTAAQLEWMDRGIGVIIHLDVQVFEPDYAFREQWGYTPDPAVFNPSELDTDQWIATAKAAGAEYAVLVAKHCSGFSLWPTQAHDYSVQSSPWKDGQGDIVGDFIQSCHKFGLKPGLYCSAATNAYMNVDNPGRVRTGDPEEQANYNRVIELQLSELWGNYGEIFYIWFDGGVLPPEEGGPDIVPLLEQLQPHAVVYQGPHDWYSLTRFTGNERGEAPDPFWNTTHDFTSDDGTVEVDDRGGSPDGARWVCGEADLPNRGQLQAFQGGWFWRDGEERYLYSVDHLVERYFSSIGRNTNLLIGMVVDDRGLVPDAERLQFEQFGTRMRQIFTEPVAKTAGTEYSLSLSLPDGRAPTVLLLSEDIAQGECVRRFEVEALMSGIWTKIWAGTVIGHHRIERFEPIHATELRLNILDRVASPQITEFSAWEVEASLLSGPLDMTQRCQICIQRGASGLVEMSCTNPALSLRYTLDGSEPNAESPIYDAPFALPGGGTVKAKACINHLSQSPTVTAIFGVDRQAWRVVRTSLNSPFPNGGAADVVHLLDDNSKTYWHTYHTDKKLSAPPHEVVLDMGAEREVAAFTFLPRNDGSYSGTPDQYAFYLSVDGHGWTLAAEGIWDDLRENLGMHIVELSQSVLGRYLRFVAKHAVDDADNVIVAGIGIIESKV</sequence>
<feature type="domain" description="F5/8 type C" evidence="6">
    <location>
        <begin position="517"/>
        <end position="672"/>
    </location>
</feature>
<dbReference type="InterPro" id="IPR017853">
    <property type="entry name" value="GH"/>
</dbReference>
<evidence type="ECO:0000313" key="8">
    <source>
        <dbReference type="Proteomes" id="UP001324993"/>
    </source>
</evidence>
<name>A0ABZ0RQ26_9BACT</name>
<reference evidence="7 8" key="1">
    <citation type="submission" date="2023-11" db="EMBL/GenBank/DDBJ databases">
        <title>Coraliomargarita sp. nov., isolated from marine algae.</title>
        <authorList>
            <person name="Lee J.K."/>
            <person name="Baek J.H."/>
            <person name="Kim J.M."/>
            <person name="Choi D.G."/>
            <person name="Jeon C.O."/>
        </authorList>
    </citation>
    <scope>NUCLEOTIDE SEQUENCE [LARGE SCALE GENOMIC DNA]</scope>
    <source>
        <strain evidence="7 8">J2-16</strain>
    </source>
</reference>
<proteinExistence type="inferred from homology"/>
<dbReference type="EMBL" id="CP138858">
    <property type="protein sequence ID" value="WPJ97344.1"/>
    <property type="molecule type" value="Genomic_DNA"/>
</dbReference>
<dbReference type="PANTHER" id="PTHR10030">
    <property type="entry name" value="ALPHA-L-FUCOSIDASE"/>
    <property type="match status" value="1"/>
</dbReference>
<keyword evidence="4" id="KW-0378">Hydrolase</keyword>
<dbReference type="Gene3D" id="2.60.120.260">
    <property type="entry name" value="Galactose-binding domain-like"/>
    <property type="match status" value="2"/>
</dbReference>
<dbReference type="SUPFAM" id="SSF51445">
    <property type="entry name" value="(Trans)glycosidases"/>
    <property type="match status" value="1"/>
</dbReference>
<dbReference type="InterPro" id="IPR059177">
    <property type="entry name" value="GH29D-like_dom"/>
</dbReference>
<dbReference type="Gene3D" id="3.20.20.80">
    <property type="entry name" value="Glycosidases"/>
    <property type="match status" value="1"/>
</dbReference>
<evidence type="ECO:0000256" key="1">
    <source>
        <dbReference type="ARBA" id="ARBA00007951"/>
    </source>
</evidence>
<dbReference type="PANTHER" id="PTHR10030:SF37">
    <property type="entry name" value="ALPHA-L-FUCOSIDASE-RELATED"/>
    <property type="match status" value="1"/>
</dbReference>
<dbReference type="InterPro" id="IPR008979">
    <property type="entry name" value="Galactose-bd-like_sf"/>
</dbReference>
<dbReference type="Pfam" id="PF13290">
    <property type="entry name" value="CHB_HEX_C_1"/>
    <property type="match status" value="1"/>
</dbReference>
<dbReference type="SUPFAM" id="SSF49785">
    <property type="entry name" value="Galactose-binding domain-like"/>
    <property type="match status" value="1"/>
</dbReference>
<accession>A0ABZ0RQ26</accession>
<keyword evidence="3" id="KW-0732">Signal</keyword>
<dbReference type="Proteomes" id="UP001324993">
    <property type="component" value="Chromosome"/>
</dbReference>
<dbReference type="InterPro" id="IPR000933">
    <property type="entry name" value="Glyco_hydro_29"/>
</dbReference>
<dbReference type="Pfam" id="PF01120">
    <property type="entry name" value="Alpha_L_fucos"/>
    <property type="match status" value="1"/>
</dbReference>
<dbReference type="Pfam" id="PF00754">
    <property type="entry name" value="F5_F8_type_C"/>
    <property type="match status" value="1"/>
</dbReference>
<evidence type="ECO:0000256" key="4">
    <source>
        <dbReference type="ARBA" id="ARBA00022801"/>
    </source>
</evidence>
<evidence type="ECO:0000256" key="2">
    <source>
        <dbReference type="ARBA" id="ARBA00012662"/>
    </source>
</evidence>
<organism evidence="7 8">
    <name type="scientific">Coraliomargarita algicola</name>
    <dbReference type="NCBI Taxonomy" id="3092156"/>
    <lineage>
        <taxon>Bacteria</taxon>
        <taxon>Pseudomonadati</taxon>
        <taxon>Verrucomicrobiota</taxon>
        <taxon>Opitutia</taxon>
        <taxon>Puniceicoccales</taxon>
        <taxon>Coraliomargaritaceae</taxon>
        <taxon>Coraliomargarita</taxon>
    </lineage>
</organism>
<keyword evidence="8" id="KW-1185">Reference proteome</keyword>